<dbReference type="PANTHER" id="PTHR33993:SF5">
    <property type="entry name" value="GLYOXALASE"/>
    <property type="match status" value="1"/>
</dbReference>
<dbReference type="PANTHER" id="PTHR33993">
    <property type="entry name" value="GLYOXALASE-RELATED"/>
    <property type="match status" value="1"/>
</dbReference>
<accession>A0A6G4WHR8</accession>
<dbReference type="Pfam" id="PF18029">
    <property type="entry name" value="Glyoxalase_6"/>
    <property type="match status" value="1"/>
</dbReference>
<proteinExistence type="predicted"/>
<dbReference type="InterPro" id="IPR052164">
    <property type="entry name" value="Anthracycline_SecMetBiosynth"/>
</dbReference>
<comment type="caution">
    <text evidence="2">The sequence shown here is derived from an EMBL/GenBank/DDBJ whole genome shotgun (WGS) entry which is preliminary data.</text>
</comment>
<evidence type="ECO:0000313" key="2">
    <source>
        <dbReference type="EMBL" id="NGO53637.1"/>
    </source>
</evidence>
<feature type="domain" description="VOC" evidence="1">
    <location>
        <begin position="6"/>
        <end position="116"/>
    </location>
</feature>
<sequence length="122" mass="13662">MAKVTGIGGFFFRARDPKALAAWYETHLGIDDIAKTVWRQQEGPTVFTPFAENTDYFGRAGQQWLINFRVDDLDAMMADLKAAGIAVETRAEWDSEAGRFCRIHDPEGNPVELWEPSADNPG</sequence>
<dbReference type="InterPro" id="IPR029068">
    <property type="entry name" value="Glyas_Bleomycin-R_OHBP_Dase"/>
</dbReference>
<evidence type="ECO:0000313" key="3">
    <source>
        <dbReference type="Proteomes" id="UP001642900"/>
    </source>
</evidence>
<dbReference type="SUPFAM" id="SSF54593">
    <property type="entry name" value="Glyoxalase/Bleomycin resistance protein/Dihydroxybiphenyl dioxygenase"/>
    <property type="match status" value="1"/>
</dbReference>
<name>A0A6G4WHR8_9HYPH</name>
<dbReference type="Proteomes" id="UP001642900">
    <property type="component" value="Unassembled WGS sequence"/>
</dbReference>
<organism evidence="2 3">
    <name type="scientific">Allomesorhizobium camelthorni</name>
    <dbReference type="NCBI Taxonomy" id="475069"/>
    <lineage>
        <taxon>Bacteria</taxon>
        <taxon>Pseudomonadati</taxon>
        <taxon>Pseudomonadota</taxon>
        <taxon>Alphaproteobacteria</taxon>
        <taxon>Hyphomicrobiales</taxon>
        <taxon>Phyllobacteriaceae</taxon>
        <taxon>Allomesorhizobium</taxon>
    </lineage>
</organism>
<reference evidence="2 3" key="1">
    <citation type="submission" date="2020-02" db="EMBL/GenBank/DDBJ databases">
        <title>Genome sequence of strain CCNWXJ40-4.</title>
        <authorList>
            <person name="Gao J."/>
            <person name="Sun J."/>
        </authorList>
    </citation>
    <scope>NUCLEOTIDE SEQUENCE [LARGE SCALE GENOMIC DNA]</scope>
    <source>
        <strain evidence="2 3">CCNWXJ 40-4</strain>
    </source>
</reference>
<dbReference type="InterPro" id="IPR037523">
    <property type="entry name" value="VOC_core"/>
</dbReference>
<gene>
    <name evidence="2" type="ORF">G6N73_21135</name>
</gene>
<evidence type="ECO:0000259" key="1">
    <source>
        <dbReference type="PROSITE" id="PS51819"/>
    </source>
</evidence>
<keyword evidence="3" id="KW-1185">Reference proteome</keyword>
<dbReference type="Gene3D" id="3.10.180.10">
    <property type="entry name" value="2,3-Dihydroxybiphenyl 1,2-Dioxygenase, domain 1"/>
    <property type="match status" value="1"/>
</dbReference>
<protein>
    <submittedName>
        <fullName evidence="2">VOC family protein</fullName>
    </submittedName>
</protein>
<dbReference type="EMBL" id="JAAKZF010000035">
    <property type="protein sequence ID" value="NGO53637.1"/>
    <property type="molecule type" value="Genomic_DNA"/>
</dbReference>
<dbReference type="PROSITE" id="PS51819">
    <property type="entry name" value="VOC"/>
    <property type="match status" value="1"/>
</dbReference>
<dbReference type="AlphaFoldDB" id="A0A6G4WHR8"/>
<dbReference type="InterPro" id="IPR041581">
    <property type="entry name" value="Glyoxalase_6"/>
</dbReference>
<dbReference type="RefSeq" id="WP_165031203.1">
    <property type="nucleotide sequence ID" value="NZ_JAAKZF010000035.1"/>
</dbReference>